<evidence type="ECO:0000313" key="2">
    <source>
        <dbReference type="EMBL" id="PWK49196.1"/>
    </source>
</evidence>
<accession>A0A316FND4</accession>
<dbReference type="AlphaFoldDB" id="A0A316FND4"/>
<dbReference type="InterPro" id="IPR022193">
    <property type="entry name" value="DUF3718"/>
</dbReference>
<reference evidence="2 3" key="1">
    <citation type="submission" date="2018-05" db="EMBL/GenBank/DDBJ databases">
        <title>Genomic Encyclopedia of Type Strains, Phase IV (KMG-IV): sequencing the most valuable type-strain genomes for metagenomic binning, comparative biology and taxonomic classification.</title>
        <authorList>
            <person name="Goeker M."/>
        </authorList>
    </citation>
    <scope>NUCLEOTIDE SEQUENCE [LARGE SCALE GENOMIC DNA]</scope>
    <source>
        <strain evidence="2 3">DSM 25350</strain>
    </source>
</reference>
<dbReference type="EMBL" id="QGGU01000008">
    <property type="protein sequence ID" value="PWK49196.1"/>
    <property type="molecule type" value="Genomic_DNA"/>
</dbReference>
<dbReference type="Proteomes" id="UP000245790">
    <property type="component" value="Unassembled WGS sequence"/>
</dbReference>
<proteinExistence type="predicted"/>
<protein>
    <submittedName>
        <fullName evidence="2">Uncharacterized protein DUF3718</fullName>
    </submittedName>
</protein>
<evidence type="ECO:0000256" key="1">
    <source>
        <dbReference type="SAM" id="SignalP"/>
    </source>
</evidence>
<dbReference type="Pfam" id="PF12514">
    <property type="entry name" value="DUF3718"/>
    <property type="match status" value="1"/>
</dbReference>
<gene>
    <name evidence="2" type="ORF">C8D97_108105</name>
</gene>
<dbReference type="OrthoDB" id="6197363at2"/>
<organism evidence="2 3">
    <name type="scientific">Pleionea mediterranea</name>
    <dbReference type="NCBI Taxonomy" id="523701"/>
    <lineage>
        <taxon>Bacteria</taxon>
        <taxon>Pseudomonadati</taxon>
        <taxon>Pseudomonadota</taxon>
        <taxon>Gammaproteobacteria</taxon>
        <taxon>Oceanospirillales</taxon>
        <taxon>Pleioneaceae</taxon>
        <taxon>Pleionea</taxon>
    </lineage>
</organism>
<keyword evidence="3" id="KW-1185">Reference proteome</keyword>
<keyword evidence="1" id="KW-0732">Signal</keyword>
<name>A0A316FND4_9GAMM</name>
<feature type="signal peptide" evidence="1">
    <location>
        <begin position="1"/>
        <end position="18"/>
    </location>
</feature>
<evidence type="ECO:0000313" key="3">
    <source>
        <dbReference type="Proteomes" id="UP000245790"/>
    </source>
</evidence>
<dbReference type="RefSeq" id="WP_109763997.1">
    <property type="nucleotide sequence ID" value="NZ_QGGU01000008.1"/>
</dbReference>
<sequence length="140" mass="15639">MKYILVLLLITSTGLAHSSMDEINRLSSALCEYIKNDDRTSIRKKLRSANLDLRKTYTGFVCQPEGDFKGGSLLRTATYFGASQVSTFLIRKMERSDIAFKEHDGKTTVEWAKEAVESGAVKNADKAKSIYAEMESRSAD</sequence>
<feature type="chain" id="PRO_5016332630" evidence="1">
    <location>
        <begin position="19"/>
        <end position="140"/>
    </location>
</feature>
<comment type="caution">
    <text evidence="2">The sequence shown here is derived from an EMBL/GenBank/DDBJ whole genome shotgun (WGS) entry which is preliminary data.</text>
</comment>